<comment type="caution">
    <text evidence="3">The sequence shown here is derived from an EMBL/GenBank/DDBJ whole genome shotgun (WGS) entry which is preliminary data.</text>
</comment>
<reference evidence="3 4" key="1">
    <citation type="journal article" date="2018" name="Nat. Ecol. Evol.">
        <title>Shark genomes provide insights into elasmobranch evolution and the origin of vertebrates.</title>
        <authorList>
            <person name="Hara Y"/>
            <person name="Yamaguchi K"/>
            <person name="Onimaru K"/>
            <person name="Kadota M"/>
            <person name="Koyanagi M"/>
            <person name="Keeley SD"/>
            <person name="Tatsumi K"/>
            <person name="Tanaka K"/>
            <person name="Motone F"/>
            <person name="Kageyama Y"/>
            <person name="Nozu R"/>
            <person name="Adachi N"/>
            <person name="Nishimura O"/>
            <person name="Nakagawa R"/>
            <person name="Tanegashima C"/>
            <person name="Kiyatake I"/>
            <person name="Matsumoto R"/>
            <person name="Murakumo K"/>
            <person name="Nishida K"/>
            <person name="Terakita A"/>
            <person name="Kuratani S"/>
            <person name="Sato K"/>
            <person name="Hyodo S Kuraku.S."/>
        </authorList>
    </citation>
    <scope>NUCLEOTIDE SEQUENCE [LARGE SCALE GENOMIC DNA]</scope>
</reference>
<sequence length="151" mass="16464">IFHYAVIVEMFFISVLARYCFRKVEPGEDSPEVSSKPSSPKSNQTATVRGFPEPDSFSLGVNPAYGTGPEDALYRIEHTPLEKFDLRLAKKPALDSCFISVPLNEREGATRQPGCPRHEAGLPGAGPGTVNTVQVKAQINQPESCQDVMTV</sequence>
<evidence type="ECO:0000313" key="3">
    <source>
        <dbReference type="EMBL" id="GCC42227.1"/>
    </source>
</evidence>
<feature type="non-terminal residue" evidence="3">
    <location>
        <position position="1"/>
    </location>
</feature>
<dbReference type="OMA" id="RYCFRKV"/>
<protein>
    <submittedName>
        <fullName evidence="3">Uncharacterized protein</fullName>
    </submittedName>
</protein>
<feature type="region of interest" description="Disordered" evidence="1">
    <location>
        <begin position="26"/>
        <end position="62"/>
    </location>
</feature>
<keyword evidence="4" id="KW-1185">Reference proteome</keyword>
<evidence type="ECO:0000256" key="1">
    <source>
        <dbReference type="SAM" id="MobiDB-lite"/>
    </source>
</evidence>
<evidence type="ECO:0000313" key="4">
    <source>
        <dbReference type="Proteomes" id="UP000287033"/>
    </source>
</evidence>
<gene>
    <name evidence="3" type="ORF">chiPu_0026196</name>
</gene>
<keyword evidence="2" id="KW-0732">Signal</keyword>
<proteinExistence type="predicted"/>
<organism evidence="3 4">
    <name type="scientific">Chiloscyllium punctatum</name>
    <name type="common">Brownbanded bambooshark</name>
    <name type="synonym">Hemiscyllium punctatum</name>
    <dbReference type="NCBI Taxonomy" id="137246"/>
    <lineage>
        <taxon>Eukaryota</taxon>
        <taxon>Metazoa</taxon>
        <taxon>Chordata</taxon>
        <taxon>Craniata</taxon>
        <taxon>Vertebrata</taxon>
        <taxon>Chondrichthyes</taxon>
        <taxon>Elasmobranchii</taxon>
        <taxon>Galeomorphii</taxon>
        <taxon>Galeoidea</taxon>
        <taxon>Orectolobiformes</taxon>
        <taxon>Hemiscylliidae</taxon>
        <taxon>Chiloscyllium</taxon>
    </lineage>
</organism>
<accession>A0A401THW4</accession>
<dbReference type="OrthoDB" id="9946609at2759"/>
<feature type="signal peptide" evidence="2">
    <location>
        <begin position="1"/>
        <end position="17"/>
    </location>
</feature>
<evidence type="ECO:0000256" key="2">
    <source>
        <dbReference type="SAM" id="SignalP"/>
    </source>
</evidence>
<feature type="chain" id="PRO_5019157378" evidence="2">
    <location>
        <begin position="18"/>
        <end position="151"/>
    </location>
</feature>
<dbReference type="EMBL" id="BEZZ01074360">
    <property type="protein sequence ID" value="GCC42227.1"/>
    <property type="molecule type" value="Genomic_DNA"/>
</dbReference>
<dbReference type="Proteomes" id="UP000287033">
    <property type="component" value="Unassembled WGS sequence"/>
</dbReference>
<dbReference type="AlphaFoldDB" id="A0A401THW4"/>
<name>A0A401THW4_CHIPU</name>